<dbReference type="PANTHER" id="PTHR47447">
    <property type="entry name" value="OS03G0856100 PROTEIN"/>
    <property type="match status" value="1"/>
</dbReference>
<reference evidence="4 5" key="1">
    <citation type="submission" date="2020-10" db="EMBL/GenBank/DDBJ databases">
        <title>The Coptis chinensis genome and diversification of protoberbering-type alkaloids.</title>
        <authorList>
            <person name="Wang B."/>
            <person name="Shu S."/>
            <person name="Song C."/>
            <person name="Liu Y."/>
        </authorList>
    </citation>
    <scope>NUCLEOTIDE SEQUENCE [LARGE SCALE GENOMIC DNA]</scope>
    <source>
        <strain evidence="4">HL-2020</strain>
        <tissue evidence="4">Leaf</tissue>
    </source>
</reference>
<proteinExistence type="inferred from homology"/>
<name>A0A835LZV2_9MAGN</name>
<dbReference type="Pfam" id="PF13812">
    <property type="entry name" value="PPR_3"/>
    <property type="match status" value="1"/>
</dbReference>
<comment type="caution">
    <text evidence="4">The sequence shown here is derived from an EMBL/GenBank/DDBJ whole genome shotgun (WGS) entry which is preliminary data.</text>
</comment>
<dbReference type="EMBL" id="JADFTS010000003">
    <property type="protein sequence ID" value="KAF9614438.1"/>
    <property type="molecule type" value="Genomic_DNA"/>
</dbReference>
<evidence type="ECO:0000256" key="1">
    <source>
        <dbReference type="ARBA" id="ARBA00007626"/>
    </source>
</evidence>
<dbReference type="AlphaFoldDB" id="A0A835LZV2"/>
<protein>
    <recommendedName>
        <fullName evidence="6">Pentatricopeptide repeat-containing protein</fullName>
    </recommendedName>
</protein>
<keyword evidence="5" id="KW-1185">Reference proteome</keyword>
<evidence type="ECO:0008006" key="6">
    <source>
        <dbReference type="Google" id="ProtNLM"/>
    </source>
</evidence>
<evidence type="ECO:0000256" key="3">
    <source>
        <dbReference type="PROSITE-ProRule" id="PRU00708"/>
    </source>
</evidence>
<dbReference type="Gene3D" id="1.25.40.10">
    <property type="entry name" value="Tetratricopeptide repeat domain"/>
    <property type="match status" value="1"/>
</dbReference>
<feature type="repeat" description="PPR" evidence="3">
    <location>
        <begin position="23"/>
        <end position="57"/>
    </location>
</feature>
<evidence type="ECO:0000313" key="4">
    <source>
        <dbReference type="EMBL" id="KAF9614438.1"/>
    </source>
</evidence>
<dbReference type="InterPro" id="IPR002885">
    <property type="entry name" value="PPR_rpt"/>
</dbReference>
<dbReference type="NCBIfam" id="TIGR00756">
    <property type="entry name" value="PPR"/>
    <property type="match status" value="1"/>
</dbReference>
<dbReference type="PANTHER" id="PTHR47447:SF17">
    <property type="entry name" value="OS12G0638900 PROTEIN"/>
    <property type="match status" value="1"/>
</dbReference>
<accession>A0A835LZV2</accession>
<dbReference type="PROSITE" id="PS51375">
    <property type="entry name" value="PPR"/>
    <property type="match status" value="1"/>
</dbReference>
<evidence type="ECO:0000256" key="2">
    <source>
        <dbReference type="ARBA" id="ARBA00022737"/>
    </source>
</evidence>
<gene>
    <name evidence="4" type="ORF">IFM89_018583</name>
</gene>
<comment type="similarity">
    <text evidence="1">Belongs to the PPR family. P subfamily.</text>
</comment>
<keyword evidence="2" id="KW-0677">Repeat</keyword>
<evidence type="ECO:0000313" key="5">
    <source>
        <dbReference type="Proteomes" id="UP000631114"/>
    </source>
</evidence>
<dbReference type="Proteomes" id="UP000631114">
    <property type="component" value="Unassembled WGS sequence"/>
</dbReference>
<feature type="non-terminal residue" evidence="4">
    <location>
        <position position="90"/>
    </location>
</feature>
<sequence>DDREIDRALKVVENMRDGGMTPDVYTYMSIIGGLGLVGKFEEAKNCFLQMVEKGHKPCNVSFRRIKFKDLDEQPILICCPVLCCKEALQE</sequence>
<organism evidence="4 5">
    <name type="scientific">Coptis chinensis</name>
    <dbReference type="NCBI Taxonomy" id="261450"/>
    <lineage>
        <taxon>Eukaryota</taxon>
        <taxon>Viridiplantae</taxon>
        <taxon>Streptophyta</taxon>
        <taxon>Embryophyta</taxon>
        <taxon>Tracheophyta</taxon>
        <taxon>Spermatophyta</taxon>
        <taxon>Magnoliopsida</taxon>
        <taxon>Ranunculales</taxon>
        <taxon>Ranunculaceae</taxon>
        <taxon>Coptidoideae</taxon>
        <taxon>Coptis</taxon>
    </lineage>
</organism>
<dbReference type="InterPro" id="IPR011990">
    <property type="entry name" value="TPR-like_helical_dom_sf"/>
</dbReference>